<organism evidence="2 3">
    <name type="scientific">Winogradskyella epiphytica</name>
    <dbReference type="NCBI Taxonomy" id="262005"/>
    <lineage>
        <taxon>Bacteria</taxon>
        <taxon>Pseudomonadati</taxon>
        <taxon>Bacteroidota</taxon>
        <taxon>Flavobacteriia</taxon>
        <taxon>Flavobacteriales</taxon>
        <taxon>Flavobacteriaceae</taxon>
        <taxon>Winogradskyella</taxon>
    </lineage>
</organism>
<feature type="region of interest" description="Disordered" evidence="1">
    <location>
        <begin position="55"/>
        <end position="81"/>
    </location>
</feature>
<sequence length="567" mass="64844">MKTKHILFLIIGLLVGGNAEAQILKKLRKKAEQAAERTILRKTDEIVTKKTEKTIDDATSKNEKKDRTDDDQTNDVSDNSALELNTKAKQDFYKEDMVIELFENNAKSQTQYFDKDEVAVKLNQDNQPKSGYIDSEGFIYAYNEAESQYFKSSIIQLQSQGLMVPTMMLEAYKLPPEPFLANLDKQQDLGLTPNPFNGIVEFAFIYEPEHFRYEDFKESKKIVNGKQYIKFDFLNEPGYEGSYVLFDDKDRLVEIYSNKTSANQSQDNFEMGIREPSEGRILYDYKPVEIKLPSAREKKMAGQGLMEMVMGSNKKDSKSEDYDEEDYDTTDSKGMIKSAKKSMKNNKVTADMLPESYEFDYVFKTTLVQNSKKQNALDMNFLINTNTTTYSGSEYIDPKLSKQGTMYMVFDLDLNVMAMFINGHGGNNMVQITNIPEVDNKDVEVDFTITELPPKTIIGFKSTGLQLENDTYILKVYHTKNAPVTLSNFFGFGGSSSSKKLNLPEMDSRLLKQFENGLVMEMHYEDKKKKKNNFIITAKSLDKTSTTIQTKNYKSLNMFSGGNLFQN</sequence>
<evidence type="ECO:0000313" key="2">
    <source>
        <dbReference type="EMBL" id="PYE80557.1"/>
    </source>
</evidence>
<evidence type="ECO:0000313" key="3">
    <source>
        <dbReference type="Proteomes" id="UP000248054"/>
    </source>
</evidence>
<dbReference type="Proteomes" id="UP000248054">
    <property type="component" value="Unassembled WGS sequence"/>
</dbReference>
<dbReference type="OrthoDB" id="1524221at2"/>
<gene>
    <name evidence="2" type="ORF">DFQ11_105156</name>
</gene>
<evidence type="ECO:0000256" key="1">
    <source>
        <dbReference type="SAM" id="MobiDB-lite"/>
    </source>
</evidence>
<proteinExistence type="predicted"/>
<dbReference type="AlphaFoldDB" id="A0A2V4YBW2"/>
<evidence type="ECO:0008006" key="4">
    <source>
        <dbReference type="Google" id="ProtNLM"/>
    </source>
</evidence>
<keyword evidence="3" id="KW-1185">Reference proteome</keyword>
<reference evidence="2 3" key="1">
    <citation type="submission" date="2018-06" db="EMBL/GenBank/DDBJ databases">
        <title>Genomic Encyclopedia of Type Strains, Phase III (KMG-III): the genomes of soil and plant-associated and newly described type strains.</title>
        <authorList>
            <person name="Whitman W."/>
        </authorList>
    </citation>
    <scope>NUCLEOTIDE SEQUENCE [LARGE SCALE GENOMIC DNA]</scope>
    <source>
        <strain evidence="2 3">CECT 7945</strain>
    </source>
</reference>
<accession>A0A2V4YBW2</accession>
<dbReference type="RefSeq" id="WP_110476060.1">
    <property type="nucleotide sequence ID" value="NZ_BMWQ01000005.1"/>
</dbReference>
<protein>
    <recommendedName>
        <fullName evidence="4">DUF4412 domain-containing protein</fullName>
    </recommendedName>
</protein>
<dbReference type="EMBL" id="QJTD01000005">
    <property type="protein sequence ID" value="PYE80557.1"/>
    <property type="molecule type" value="Genomic_DNA"/>
</dbReference>
<comment type="caution">
    <text evidence="2">The sequence shown here is derived from an EMBL/GenBank/DDBJ whole genome shotgun (WGS) entry which is preliminary data.</text>
</comment>
<name>A0A2V4YBW2_9FLAO</name>
<feature type="compositionally biased region" description="Basic and acidic residues" evidence="1">
    <location>
        <begin position="55"/>
        <end position="70"/>
    </location>
</feature>